<dbReference type="AlphaFoldDB" id="A0A4R3LZG8"/>
<dbReference type="Gene3D" id="3.20.20.140">
    <property type="entry name" value="Metal-dependent hydrolases"/>
    <property type="match status" value="1"/>
</dbReference>
<evidence type="ECO:0000313" key="3">
    <source>
        <dbReference type="Proteomes" id="UP000294664"/>
    </source>
</evidence>
<dbReference type="InterPro" id="IPR032466">
    <property type="entry name" value="Metal_Hydrolase"/>
</dbReference>
<dbReference type="PANTHER" id="PTHR43135:SF3">
    <property type="entry name" value="ALPHA-D-RIBOSE 1-METHYLPHOSPHONATE 5-TRIPHOSPHATE DIPHOSPHATASE"/>
    <property type="match status" value="1"/>
</dbReference>
<reference evidence="2 3" key="1">
    <citation type="submission" date="2019-03" db="EMBL/GenBank/DDBJ databases">
        <title>Genomic Encyclopedia of Type Strains, Phase IV (KMG-IV): sequencing the most valuable type-strain genomes for metagenomic binning, comparative biology and taxonomic classification.</title>
        <authorList>
            <person name="Goeker M."/>
        </authorList>
    </citation>
    <scope>NUCLEOTIDE SEQUENCE [LARGE SCALE GENOMIC DNA]</scope>
    <source>
        <strain evidence="2 3">DSM 9035</strain>
    </source>
</reference>
<gene>
    <name evidence="2" type="ORF">EDC64_103255</name>
</gene>
<protein>
    <submittedName>
        <fullName evidence="2">Enamidase</fullName>
    </submittedName>
</protein>
<feature type="domain" description="Amidohydrolase-related" evidence="1">
    <location>
        <begin position="57"/>
        <end position="350"/>
    </location>
</feature>
<dbReference type="OrthoDB" id="9782972at2"/>
<dbReference type="RefSeq" id="WP_132030665.1">
    <property type="nucleotide sequence ID" value="NZ_SMAI01000003.1"/>
</dbReference>
<dbReference type="PANTHER" id="PTHR43135">
    <property type="entry name" value="ALPHA-D-RIBOSE 1-METHYLPHOSPHONATE 5-TRIPHOSPHATE DIPHOSPHATASE"/>
    <property type="match status" value="1"/>
</dbReference>
<dbReference type="InterPro" id="IPR006680">
    <property type="entry name" value="Amidohydro-rel"/>
</dbReference>
<dbReference type="SUPFAM" id="SSF51338">
    <property type="entry name" value="Composite domain of metallo-dependent hydrolases"/>
    <property type="match status" value="1"/>
</dbReference>
<keyword evidence="3" id="KW-1185">Reference proteome</keyword>
<proteinExistence type="predicted"/>
<dbReference type="SUPFAM" id="SSF51556">
    <property type="entry name" value="Metallo-dependent hydrolases"/>
    <property type="match status" value="1"/>
</dbReference>
<dbReference type="EMBL" id="SMAI01000003">
    <property type="protein sequence ID" value="TCT06151.1"/>
    <property type="molecule type" value="Genomic_DNA"/>
</dbReference>
<dbReference type="Pfam" id="PF01979">
    <property type="entry name" value="Amidohydro_1"/>
    <property type="match status" value="1"/>
</dbReference>
<comment type="caution">
    <text evidence="2">The sequence shown here is derived from an EMBL/GenBank/DDBJ whole genome shotgun (WGS) entry which is preliminary data.</text>
</comment>
<sequence length="398" mass="41195">MRTVIVNLGRIVTGRLDRPFAEGDAIVMEDGLIRAVGTASSADLASADVVIDAGGTIAIPGLIDSHVHITFGDYTPRQRVVGYLESYLHGGTTTAITASEVHVPGRPKDPAGVKALALAAQACFRDYRPGGMRVHAGSIILEPGLTEADLAELAQAGIWLAKAGFGAFATPHDYAPLMRAARDLGMITTMHTGGSSIPGSSGIWAEHVLASHPNVSFHVNGGPVAMPEAGFARLVEESDIALQICTAGNLRTALLTARLLEEAGQCERLLIATDTPTGSGIMPLGMFYTISHLASLGGMPPERAIAAATGNNAEVYRLNSGRLEEGRDADVVLIDACAGGSKTDALSALVNGDVPAVGAVVTAGIPRFVGRSRNTPAAMKPVRVAHCTLPFDFSGAAH</sequence>
<dbReference type="Proteomes" id="UP000294664">
    <property type="component" value="Unassembled WGS sequence"/>
</dbReference>
<organism evidence="2 3">
    <name type="scientific">Aquabacter spiritensis</name>
    <dbReference type="NCBI Taxonomy" id="933073"/>
    <lineage>
        <taxon>Bacteria</taxon>
        <taxon>Pseudomonadati</taxon>
        <taxon>Pseudomonadota</taxon>
        <taxon>Alphaproteobacteria</taxon>
        <taxon>Hyphomicrobiales</taxon>
        <taxon>Xanthobacteraceae</taxon>
        <taxon>Aquabacter</taxon>
    </lineage>
</organism>
<dbReference type="Gene3D" id="2.30.40.10">
    <property type="entry name" value="Urease, subunit C, domain 1"/>
    <property type="match status" value="1"/>
</dbReference>
<name>A0A4R3LZG8_9HYPH</name>
<evidence type="ECO:0000259" key="1">
    <source>
        <dbReference type="Pfam" id="PF01979"/>
    </source>
</evidence>
<dbReference type="InterPro" id="IPR051781">
    <property type="entry name" value="Metallo-dep_Hydrolase"/>
</dbReference>
<accession>A0A4R3LZG8</accession>
<dbReference type="InterPro" id="IPR011059">
    <property type="entry name" value="Metal-dep_hydrolase_composite"/>
</dbReference>
<evidence type="ECO:0000313" key="2">
    <source>
        <dbReference type="EMBL" id="TCT06151.1"/>
    </source>
</evidence>
<dbReference type="GO" id="GO:0016810">
    <property type="term" value="F:hydrolase activity, acting on carbon-nitrogen (but not peptide) bonds"/>
    <property type="evidence" value="ECO:0007669"/>
    <property type="project" value="InterPro"/>
</dbReference>